<keyword evidence="3" id="KW-1185">Reference proteome</keyword>
<accession>A0A6A6P818</accession>
<evidence type="ECO:0000313" key="3">
    <source>
        <dbReference type="Proteomes" id="UP000799766"/>
    </source>
</evidence>
<feature type="region of interest" description="Disordered" evidence="1">
    <location>
        <begin position="1"/>
        <end position="34"/>
    </location>
</feature>
<protein>
    <submittedName>
        <fullName evidence="2">Uncharacterized protein</fullName>
    </submittedName>
</protein>
<evidence type="ECO:0000313" key="2">
    <source>
        <dbReference type="EMBL" id="KAF2459902.1"/>
    </source>
</evidence>
<name>A0A6A6P818_9PEZI</name>
<proteinExistence type="predicted"/>
<organism evidence="2 3">
    <name type="scientific">Lineolata rhizophorae</name>
    <dbReference type="NCBI Taxonomy" id="578093"/>
    <lineage>
        <taxon>Eukaryota</taxon>
        <taxon>Fungi</taxon>
        <taxon>Dikarya</taxon>
        <taxon>Ascomycota</taxon>
        <taxon>Pezizomycotina</taxon>
        <taxon>Dothideomycetes</taxon>
        <taxon>Dothideomycetes incertae sedis</taxon>
        <taxon>Lineolatales</taxon>
        <taxon>Lineolataceae</taxon>
        <taxon>Lineolata</taxon>
    </lineage>
</organism>
<gene>
    <name evidence="2" type="ORF">BDY21DRAFT_180822</name>
</gene>
<sequence length="175" mass="18672">MRKKIATRATRSSPRKNKDPPQIRPLRWLLPPPPTPPLLPAIAIAANLHRLQAPSNTDPSAHEGRASDTEASDFGRGWPRANGSAPAWPVARSGGRRQLAVGGEGVSGLPTQAVLAALVELSAMTTTSTTNHRPARHFANEGPKAGRQLVCRLLLGLHARQFQCGSIAATLKKIN</sequence>
<dbReference type="EMBL" id="MU001674">
    <property type="protein sequence ID" value="KAF2459902.1"/>
    <property type="molecule type" value="Genomic_DNA"/>
</dbReference>
<reference evidence="2" key="1">
    <citation type="journal article" date="2020" name="Stud. Mycol.">
        <title>101 Dothideomycetes genomes: a test case for predicting lifestyles and emergence of pathogens.</title>
        <authorList>
            <person name="Haridas S."/>
            <person name="Albert R."/>
            <person name="Binder M."/>
            <person name="Bloem J."/>
            <person name="Labutti K."/>
            <person name="Salamov A."/>
            <person name="Andreopoulos B."/>
            <person name="Baker S."/>
            <person name="Barry K."/>
            <person name="Bills G."/>
            <person name="Bluhm B."/>
            <person name="Cannon C."/>
            <person name="Castanera R."/>
            <person name="Culley D."/>
            <person name="Daum C."/>
            <person name="Ezra D."/>
            <person name="Gonzalez J."/>
            <person name="Henrissat B."/>
            <person name="Kuo A."/>
            <person name="Liang C."/>
            <person name="Lipzen A."/>
            <person name="Lutzoni F."/>
            <person name="Magnuson J."/>
            <person name="Mondo S."/>
            <person name="Nolan M."/>
            <person name="Ohm R."/>
            <person name="Pangilinan J."/>
            <person name="Park H.-J."/>
            <person name="Ramirez L."/>
            <person name="Alfaro M."/>
            <person name="Sun H."/>
            <person name="Tritt A."/>
            <person name="Yoshinaga Y."/>
            <person name="Zwiers L.-H."/>
            <person name="Turgeon B."/>
            <person name="Goodwin S."/>
            <person name="Spatafora J."/>
            <person name="Crous P."/>
            <person name="Grigoriev I."/>
        </authorList>
    </citation>
    <scope>NUCLEOTIDE SEQUENCE</scope>
    <source>
        <strain evidence="2">ATCC 16933</strain>
    </source>
</reference>
<dbReference type="Proteomes" id="UP000799766">
    <property type="component" value="Unassembled WGS sequence"/>
</dbReference>
<evidence type="ECO:0000256" key="1">
    <source>
        <dbReference type="SAM" id="MobiDB-lite"/>
    </source>
</evidence>
<feature type="region of interest" description="Disordered" evidence="1">
    <location>
        <begin position="53"/>
        <end position="91"/>
    </location>
</feature>
<dbReference type="AlphaFoldDB" id="A0A6A6P818"/>